<feature type="domain" description="Methyltransferase" evidence="1">
    <location>
        <begin position="95"/>
        <end position="220"/>
    </location>
</feature>
<dbReference type="GO" id="GO:0032259">
    <property type="term" value="P:methylation"/>
    <property type="evidence" value="ECO:0007669"/>
    <property type="project" value="UniProtKB-KW"/>
</dbReference>
<comment type="caution">
    <text evidence="2">The sequence shown here is derived from an EMBL/GenBank/DDBJ whole genome shotgun (WGS) entry which is preliminary data.</text>
</comment>
<sequence>MLTQTTVGQAAEYFQLLSLEASCDQQEFWDYLILHHDEKAYEFQELVSTVSKENQRIVYPTKNQDLQFSLDVAKMLADFYLHYCTWVSEASYHPKRILDIGCDNGILTCFYAFLYPEAEVVGIDKTKDGIRIASELATRLGLTNITFQQMDYRNIRRLYPSDSFDMITSVRVFHEIIGTLPVPLYWSLEEFLRTSPLSSDYRYLEIIEELLTEDGVYLSTERLESPAALGLWSNMLEAVDLSIDWESSSFIEFHETGVRQKAPIVVATQSNRGKPTMEGITQLYLRNVENKAIGSFSSVAAELMFHQQEPKQFQTGRLLKFHDHWYQIRYEIWSTDTAILVYGCGNMGYRKLEILPLAETEKAYLIVEELFGQYSEQAAVGSYTSLEEREELSD</sequence>
<dbReference type="PANTHER" id="PTHR45128:SF1">
    <property type="entry name" value="S-ADENOSYLMETHIONINE-DEPENDENT METHYLTRANSFERASE RV2258C"/>
    <property type="match status" value="1"/>
</dbReference>
<name>A0A4Q0VYG6_9BACI</name>
<reference evidence="2 3" key="1">
    <citation type="journal article" date="2019" name="Int. J. Syst. Evol. Microbiol.">
        <title>Anaerobacillus alkaliphilus sp. nov., a novel alkaliphilic and moderately halophilic bacterium.</title>
        <authorList>
            <person name="Borsodi A.K."/>
            <person name="Aszalos J.M."/>
            <person name="Bihari P."/>
            <person name="Nagy I."/>
            <person name="Schumann P."/>
            <person name="Sproer C."/>
            <person name="Kovacs A.L."/>
            <person name="Boka K."/>
            <person name="Dobosy P."/>
            <person name="Ovari M."/>
            <person name="Szili-Kovacs T."/>
            <person name="Toth E."/>
        </authorList>
    </citation>
    <scope>NUCLEOTIDE SEQUENCE [LARGE SCALE GENOMIC DNA]</scope>
    <source>
        <strain evidence="2 3">B16-10</strain>
    </source>
</reference>
<keyword evidence="2" id="KW-0489">Methyltransferase</keyword>
<dbReference type="RefSeq" id="WP_129076963.1">
    <property type="nucleotide sequence ID" value="NZ_QOUX01000001.1"/>
</dbReference>
<dbReference type="Pfam" id="PF13847">
    <property type="entry name" value="Methyltransf_31"/>
    <property type="match status" value="1"/>
</dbReference>
<dbReference type="PANTHER" id="PTHR45128">
    <property type="entry name" value="METHYLTRANSFERASE TYPE 11"/>
    <property type="match status" value="1"/>
</dbReference>
<dbReference type="GO" id="GO:0008168">
    <property type="term" value="F:methyltransferase activity"/>
    <property type="evidence" value="ECO:0007669"/>
    <property type="project" value="UniProtKB-KW"/>
</dbReference>
<gene>
    <name evidence="2" type="ORF">DS745_04235</name>
</gene>
<dbReference type="CDD" id="cd02440">
    <property type="entry name" value="AdoMet_MTases"/>
    <property type="match status" value="1"/>
</dbReference>
<dbReference type="EMBL" id="QOUX01000001">
    <property type="protein sequence ID" value="RXJ04599.1"/>
    <property type="molecule type" value="Genomic_DNA"/>
</dbReference>
<dbReference type="InterPro" id="IPR025714">
    <property type="entry name" value="Methyltranfer_dom"/>
</dbReference>
<proteinExistence type="predicted"/>
<evidence type="ECO:0000259" key="1">
    <source>
        <dbReference type="Pfam" id="PF13847"/>
    </source>
</evidence>
<evidence type="ECO:0000313" key="3">
    <source>
        <dbReference type="Proteomes" id="UP000290649"/>
    </source>
</evidence>
<protein>
    <submittedName>
        <fullName evidence="2">Class I SAM-dependent methyltransferase</fullName>
    </submittedName>
</protein>
<dbReference type="Gene3D" id="3.40.50.150">
    <property type="entry name" value="Vaccinia Virus protein VP39"/>
    <property type="match status" value="1"/>
</dbReference>
<dbReference type="Proteomes" id="UP000290649">
    <property type="component" value="Unassembled WGS sequence"/>
</dbReference>
<dbReference type="InterPro" id="IPR053173">
    <property type="entry name" value="SAM-binding_MTase"/>
</dbReference>
<keyword evidence="2" id="KW-0808">Transferase</keyword>
<accession>A0A4Q0VYG6</accession>
<evidence type="ECO:0000313" key="2">
    <source>
        <dbReference type="EMBL" id="RXJ04599.1"/>
    </source>
</evidence>
<dbReference type="AlphaFoldDB" id="A0A4Q0VYG6"/>
<organism evidence="2 3">
    <name type="scientific">Anaerobacillus alkaliphilus</name>
    <dbReference type="NCBI Taxonomy" id="1548597"/>
    <lineage>
        <taxon>Bacteria</taxon>
        <taxon>Bacillati</taxon>
        <taxon>Bacillota</taxon>
        <taxon>Bacilli</taxon>
        <taxon>Bacillales</taxon>
        <taxon>Bacillaceae</taxon>
        <taxon>Anaerobacillus</taxon>
    </lineage>
</organism>
<dbReference type="OrthoDB" id="9760689at2"/>
<dbReference type="SUPFAM" id="SSF53335">
    <property type="entry name" value="S-adenosyl-L-methionine-dependent methyltransferases"/>
    <property type="match status" value="1"/>
</dbReference>
<dbReference type="InterPro" id="IPR029063">
    <property type="entry name" value="SAM-dependent_MTases_sf"/>
</dbReference>
<keyword evidence="3" id="KW-1185">Reference proteome</keyword>